<evidence type="ECO:0008006" key="4">
    <source>
        <dbReference type="Google" id="ProtNLM"/>
    </source>
</evidence>
<name>A0A346A131_9HYPH</name>
<accession>A0A346A131</accession>
<dbReference type="KEGG" id="ptaw:DW352_21535"/>
<sequence>MRGIVLIAAAVLLSMGAARADDGCGQFAWPLDKERAALAAADKQPIKAGDTLAAWPTTALKVTLRPAAEADFVMPPERKAKAGPGYGGIVHLPAPRKPGLYQIALSDEAWIDVVQEGRYLRSVSHSGRNDCPGLRKVVRFDLSATPVVLQMSGVAGATINLVAGPAE</sequence>
<reference evidence="2 3" key="1">
    <citation type="submission" date="2018-07" db="EMBL/GenBank/DDBJ databases">
        <authorList>
            <person name="Quirk P.G."/>
            <person name="Krulwich T.A."/>
        </authorList>
    </citation>
    <scope>NUCLEOTIDE SEQUENCE [LARGE SCALE GENOMIC DNA]</scope>
    <source>
        <strain evidence="2 3">CC-BB4</strain>
    </source>
</reference>
<protein>
    <recommendedName>
        <fullName evidence="4">Homogentisate 1,2-dioxygenase</fullName>
    </recommendedName>
</protein>
<evidence type="ECO:0000313" key="3">
    <source>
        <dbReference type="Proteomes" id="UP000254889"/>
    </source>
</evidence>
<evidence type="ECO:0000313" key="2">
    <source>
        <dbReference type="EMBL" id="AXK82878.1"/>
    </source>
</evidence>
<dbReference type="Proteomes" id="UP000254889">
    <property type="component" value="Chromosome"/>
</dbReference>
<dbReference type="OrthoDB" id="7376020at2"/>
<dbReference type="AlphaFoldDB" id="A0A346A131"/>
<keyword evidence="3" id="KW-1185">Reference proteome</keyword>
<keyword evidence="1" id="KW-0732">Signal</keyword>
<evidence type="ECO:0000256" key="1">
    <source>
        <dbReference type="SAM" id="SignalP"/>
    </source>
</evidence>
<dbReference type="EMBL" id="CP031417">
    <property type="protein sequence ID" value="AXK82878.1"/>
    <property type="molecule type" value="Genomic_DNA"/>
</dbReference>
<gene>
    <name evidence="2" type="ORF">DW352_21535</name>
</gene>
<feature type="signal peptide" evidence="1">
    <location>
        <begin position="1"/>
        <end position="20"/>
    </location>
</feature>
<organism evidence="2 3">
    <name type="scientific">Pseudolabrys taiwanensis</name>
    <dbReference type="NCBI Taxonomy" id="331696"/>
    <lineage>
        <taxon>Bacteria</taxon>
        <taxon>Pseudomonadati</taxon>
        <taxon>Pseudomonadota</taxon>
        <taxon>Alphaproteobacteria</taxon>
        <taxon>Hyphomicrobiales</taxon>
        <taxon>Xanthobacteraceae</taxon>
        <taxon>Pseudolabrys</taxon>
    </lineage>
</organism>
<proteinExistence type="predicted"/>
<feature type="chain" id="PRO_5016822682" description="Homogentisate 1,2-dioxygenase" evidence="1">
    <location>
        <begin position="21"/>
        <end position="167"/>
    </location>
</feature>
<dbReference type="RefSeq" id="WP_115693257.1">
    <property type="nucleotide sequence ID" value="NZ_CP031417.1"/>
</dbReference>